<comment type="caution">
    <text evidence="1">The sequence shown here is derived from an EMBL/GenBank/DDBJ whole genome shotgun (WGS) entry which is preliminary data.</text>
</comment>
<protein>
    <submittedName>
        <fullName evidence="1">Uncharacterized protein</fullName>
    </submittedName>
</protein>
<keyword evidence="2" id="KW-1185">Reference proteome</keyword>
<dbReference type="EMBL" id="JAGFNK010000027">
    <property type="protein sequence ID" value="KAI9511117.1"/>
    <property type="molecule type" value="Genomic_DNA"/>
</dbReference>
<evidence type="ECO:0000313" key="2">
    <source>
        <dbReference type="Proteomes" id="UP001207468"/>
    </source>
</evidence>
<accession>A0ACC0UHZ0</accession>
<sequence length="157" mass="18096">MRTSSIFAIFCFNMGIAPSFALHSRSNIKQEPNLKHLDDMSRTPMDQGHVRKRELRKEMNAEQTQNQRVDASVGKLTNDFHKKLHITNRHPDLASDMHHSSLDSVQKKKYDIDEIEAMVALKDFAELERKARMKELSNAAHQLLFMTNDLKKKGVHG</sequence>
<name>A0ACC0UHZ0_9AGAM</name>
<evidence type="ECO:0000313" key="1">
    <source>
        <dbReference type="EMBL" id="KAI9511117.1"/>
    </source>
</evidence>
<proteinExistence type="predicted"/>
<dbReference type="Proteomes" id="UP001207468">
    <property type="component" value="Unassembled WGS sequence"/>
</dbReference>
<reference evidence="1" key="1">
    <citation type="submission" date="2021-03" db="EMBL/GenBank/DDBJ databases">
        <title>Evolutionary priming and transition to the ectomycorrhizal habit in an iconic lineage of mushroom-forming fungi: is preadaptation a requirement?</title>
        <authorList>
            <consortium name="DOE Joint Genome Institute"/>
            <person name="Looney B.P."/>
            <person name="Miyauchi S."/>
            <person name="Morin E."/>
            <person name="Drula E."/>
            <person name="Courty P.E."/>
            <person name="Chicoki N."/>
            <person name="Fauchery L."/>
            <person name="Kohler A."/>
            <person name="Kuo A."/>
            <person name="LaButti K."/>
            <person name="Pangilinan J."/>
            <person name="Lipzen A."/>
            <person name="Riley R."/>
            <person name="Andreopoulos W."/>
            <person name="He G."/>
            <person name="Johnson J."/>
            <person name="Barry K.W."/>
            <person name="Grigoriev I.V."/>
            <person name="Nagy L."/>
            <person name="Hibbett D."/>
            <person name="Henrissat B."/>
            <person name="Matheny P.B."/>
            <person name="Labbe J."/>
            <person name="Martin A.F."/>
        </authorList>
    </citation>
    <scope>NUCLEOTIDE SEQUENCE</scope>
    <source>
        <strain evidence="1">BPL698</strain>
    </source>
</reference>
<organism evidence="1 2">
    <name type="scientific">Russula earlei</name>
    <dbReference type="NCBI Taxonomy" id="71964"/>
    <lineage>
        <taxon>Eukaryota</taxon>
        <taxon>Fungi</taxon>
        <taxon>Dikarya</taxon>
        <taxon>Basidiomycota</taxon>
        <taxon>Agaricomycotina</taxon>
        <taxon>Agaricomycetes</taxon>
        <taxon>Russulales</taxon>
        <taxon>Russulaceae</taxon>
        <taxon>Russula</taxon>
    </lineage>
</organism>
<gene>
    <name evidence="1" type="ORF">F5148DRAFT_1173812</name>
</gene>